<accession>A0A1V2USL4</accession>
<dbReference type="AlphaFoldDB" id="A0A1V2USL4"/>
<proteinExistence type="predicted"/>
<evidence type="ECO:0000313" key="2">
    <source>
        <dbReference type="EMBL" id="ONN52886.1"/>
    </source>
</evidence>
<evidence type="ECO:0000313" key="3">
    <source>
        <dbReference type="Proteomes" id="UP000189376"/>
    </source>
</evidence>
<dbReference type="Proteomes" id="UP000189376">
    <property type="component" value="Unassembled WGS sequence"/>
</dbReference>
<protein>
    <recommendedName>
        <fullName evidence="1">Phage-Barnase-EndoU-ColicinE5/D-RelE like nuclease 2 domain-containing protein</fullName>
    </recommendedName>
</protein>
<keyword evidence="3" id="KW-1185">Reference proteome</keyword>
<organism evidence="2 3">
    <name type="scientific">Acinetobacter genomosp. 33YU</name>
    <dbReference type="NCBI Taxonomy" id="1675530"/>
    <lineage>
        <taxon>Bacteria</taxon>
        <taxon>Pseudomonadati</taxon>
        <taxon>Pseudomonadota</taxon>
        <taxon>Gammaproteobacteria</taxon>
        <taxon>Moraxellales</taxon>
        <taxon>Moraxellaceae</taxon>
        <taxon>Acinetobacter</taxon>
    </lineage>
</organism>
<evidence type="ECO:0000259" key="1">
    <source>
        <dbReference type="Pfam" id="PF18810"/>
    </source>
</evidence>
<reference evidence="2 3" key="1">
    <citation type="submission" date="2015-07" db="EMBL/GenBank/DDBJ databases">
        <title>Acinetobacter yuneri, a novel member of Acinetobacter calcoaceticus-Acinetobacter baumannii complex isolated from clinical specimen.</title>
        <authorList>
            <person name="Yu Y."/>
        </authorList>
    </citation>
    <scope>NUCLEOTIDE SEQUENCE [LARGE SCALE GENOMIC DNA]</scope>
    <source>
        <strain evidence="2 3">A362</strain>
    </source>
</reference>
<dbReference type="EMBL" id="LFZS01000015">
    <property type="protein sequence ID" value="ONN52886.1"/>
    <property type="molecule type" value="Genomic_DNA"/>
</dbReference>
<dbReference type="Pfam" id="PF18810">
    <property type="entry name" value="PBECR2"/>
    <property type="match status" value="1"/>
</dbReference>
<comment type="caution">
    <text evidence="2">The sequence shown here is derived from an EMBL/GenBank/DDBJ whole genome shotgun (WGS) entry which is preliminary data.</text>
</comment>
<feature type="domain" description="Phage-Barnase-EndoU-ColicinE5/D-RelE like nuclease 2" evidence="1">
    <location>
        <begin position="76"/>
        <end position="169"/>
    </location>
</feature>
<sequence>MIKEEKDQENWKDLNLDDIRNTPIEEFHPFEETMILKAGNTEEEALDIVCKEFELIDGIYSRKIFINALQNSWAMVSIDNLKHVVLKRSDARERFSKLAHFTLLNPFEVWEVKYSDGSFRLVFIGIFRNSKNHILLILKIDINNNILWNFMQCDLKKLNKHRLGKLLFKK</sequence>
<dbReference type="InterPro" id="IPR041110">
    <property type="entry name" value="PBECR2"/>
</dbReference>
<name>A0A1V2USL4_9GAMM</name>
<gene>
    <name evidence="2" type="ORF">AC058_15465</name>
</gene>
<dbReference type="RefSeq" id="WP_077169899.1">
    <property type="nucleotide sequence ID" value="NZ_LFZS01000015.1"/>
</dbReference>